<dbReference type="InterPro" id="IPR038573">
    <property type="entry name" value="BrnT_sf"/>
</dbReference>
<protein>
    <submittedName>
        <fullName evidence="1">BrnT family toxin</fullName>
    </submittedName>
</protein>
<dbReference type="InterPro" id="IPR007460">
    <property type="entry name" value="BrnT_toxin"/>
</dbReference>
<accession>A0ABV1YFN6</accession>
<organism evidence="1 2">
    <name type="scientific">Mesorhizobium opportunistum</name>
    <dbReference type="NCBI Taxonomy" id="593909"/>
    <lineage>
        <taxon>Bacteria</taxon>
        <taxon>Pseudomonadati</taxon>
        <taxon>Pseudomonadota</taxon>
        <taxon>Alphaproteobacteria</taxon>
        <taxon>Hyphomicrobiales</taxon>
        <taxon>Phyllobacteriaceae</taxon>
        <taxon>Mesorhizobium</taxon>
    </lineage>
</organism>
<dbReference type="Pfam" id="PF04365">
    <property type="entry name" value="BrnT_toxin"/>
    <property type="match status" value="1"/>
</dbReference>
<reference evidence="1 2" key="1">
    <citation type="journal article" date="2024" name="Proc. Natl. Acad. Sci. U.S.A.">
        <title>The evolutionary genomics of adaptation to stress in wild rhizobium bacteria.</title>
        <authorList>
            <person name="Kehlet-Delgado H."/>
            <person name="Montoya A.P."/>
            <person name="Jensen K.T."/>
            <person name="Wendlandt C.E."/>
            <person name="Dexheimer C."/>
            <person name="Roberts M."/>
            <person name="Torres Martinez L."/>
            <person name="Friesen M.L."/>
            <person name="Griffitts J.S."/>
            <person name="Porter S.S."/>
        </authorList>
    </citation>
    <scope>NUCLEOTIDE SEQUENCE [LARGE SCALE GENOMIC DNA]</scope>
    <source>
        <strain evidence="1 2">M0729</strain>
    </source>
</reference>
<proteinExistence type="predicted"/>
<dbReference type="Gene3D" id="3.10.450.530">
    <property type="entry name" value="Ribonuclease toxin, BrnT, of type II toxin-antitoxin system"/>
    <property type="match status" value="1"/>
</dbReference>
<evidence type="ECO:0000313" key="2">
    <source>
        <dbReference type="Proteomes" id="UP001464387"/>
    </source>
</evidence>
<name>A0ABV1YFN6_9HYPH</name>
<gene>
    <name evidence="1" type="ORF">NKI33_13360</name>
</gene>
<sequence length="99" mass="11562">MEELRFEWDLEKASSNLRKHGVSFETAVSIFSDPFALTEQDRVEDGEYRWQTTGAVDDMLVLLIAHVDREEDGMEVIRIISARRATTREKKRYAQNRSI</sequence>
<dbReference type="Proteomes" id="UP001464387">
    <property type="component" value="Unassembled WGS sequence"/>
</dbReference>
<comment type="caution">
    <text evidence="1">The sequence shown here is derived from an EMBL/GenBank/DDBJ whole genome shotgun (WGS) entry which is preliminary data.</text>
</comment>
<dbReference type="RefSeq" id="WP_287272401.1">
    <property type="nucleotide sequence ID" value="NZ_JAMYMY010000019.1"/>
</dbReference>
<dbReference type="EMBL" id="JAMYPJ010000016">
    <property type="protein sequence ID" value="MER8933950.1"/>
    <property type="molecule type" value="Genomic_DNA"/>
</dbReference>
<evidence type="ECO:0000313" key="1">
    <source>
        <dbReference type="EMBL" id="MER8933950.1"/>
    </source>
</evidence>
<keyword evidence="2" id="KW-1185">Reference proteome</keyword>